<dbReference type="PATRIC" id="fig|537010.4.peg.2792"/>
<keyword evidence="6 7" id="KW-0472">Membrane</keyword>
<keyword evidence="3 7" id="KW-0813">Transport</keyword>
<dbReference type="GO" id="GO:0050136">
    <property type="term" value="F:NADH dehydrogenase (quinone) (non-electrogenic) activity"/>
    <property type="evidence" value="ECO:0007669"/>
    <property type="project" value="UniProtKB-UniRule"/>
</dbReference>
<dbReference type="GO" id="GO:0008137">
    <property type="term" value="F:NADH dehydrogenase (ubiquinone) activity"/>
    <property type="evidence" value="ECO:0007669"/>
    <property type="project" value="InterPro"/>
</dbReference>
<dbReference type="AlphaFoldDB" id="G9XPT4"/>
<evidence type="ECO:0000256" key="6">
    <source>
        <dbReference type="ARBA" id="ARBA00023136"/>
    </source>
</evidence>
<organism evidence="9 10">
    <name type="scientific">Desulfitobacterium hafniense DP7</name>
    <dbReference type="NCBI Taxonomy" id="537010"/>
    <lineage>
        <taxon>Bacteria</taxon>
        <taxon>Bacillati</taxon>
        <taxon>Bacillota</taxon>
        <taxon>Clostridia</taxon>
        <taxon>Eubacteriales</taxon>
        <taxon>Desulfitobacteriaceae</taxon>
        <taxon>Desulfitobacterium</taxon>
    </lineage>
</organism>
<evidence type="ECO:0000313" key="10">
    <source>
        <dbReference type="Proteomes" id="UP000004416"/>
    </source>
</evidence>
<comment type="catalytic activity">
    <reaction evidence="7 8">
        <text>a quinone + NADH + 5 H(+)(in) = a quinol + NAD(+) + 4 H(+)(out)</text>
        <dbReference type="Rhea" id="RHEA:57888"/>
        <dbReference type="ChEBI" id="CHEBI:15378"/>
        <dbReference type="ChEBI" id="CHEBI:24646"/>
        <dbReference type="ChEBI" id="CHEBI:57540"/>
        <dbReference type="ChEBI" id="CHEBI:57945"/>
        <dbReference type="ChEBI" id="CHEBI:132124"/>
    </reaction>
</comment>
<dbReference type="GO" id="GO:0030964">
    <property type="term" value="C:NADH dehydrogenase complex"/>
    <property type="evidence" value="ECO:0007669"/>
    <property type="project" value="TreeGrafter"/>
</dbReference>
<comment type="subcellular location">
    <subcellularLocation>
        <location evidence="7 8">Cell membrane</location>
        <topology evidence="7 8">Multi-pass membrane protein</topology>
    </subcellularLocation>
    <subcellularLocation>
        <location evidence="1">Membrane</location>
        <topology evidence="1">Multi-pass membrane protein</topology>
    </subcellularLocation>
</comment>
<keyword evidence="7 8" id="KW-0520">NAD</keyword>
<keyword evidence="7" id="KW-1003">Cell membrane</keyword>
<comment type="similarity">
    <text evidence="2 7 8">Belongs to the complex I subunit 3 family.</text>
</comment>
<dbReference type="EMBL" id="AFZX01000076">
    <property type="protein sequence ID" value="EHL06303.1"/>
    <property type="molecule type" value="Genomic_DNA"/>
</dbReference>
<dbReference type="Pfam" id="PF00507">
    <property type="entry name" value="Oxidored_q4"/>
    <property type="match status" value="1"/>
</dbReference>
<evidence type="ECO:0000256" key="3">
    <source>
        <dbReference type="ARBA" id="ARBA00022448"/>
    </source>
</evidence>
<dbReference type="InterPro" id="IPR023043">
    <property type="entry name" value="NAD(P)H_OxRDtase_bac/plastid"/>
</dbReference>
<feature type="transmembrane region" description="Helical" evidence="7">
    <location>
        <begin position="25"/>
        <end position="45"/>
    </location>
</feature>
<gene>
    <name evidence="7" type="primary">nuoA</name>
    <name evidence="9" type="ORF">HMPREF0322_02980</name>
</gene>
<keyword evidence="4 7" id="KW-0812">Transmembrane</keyword>
<evidence type="ECO:0000256" key="2">
    <source>
        <dbReference type="ARBA" id="ARBA00008472"/>
    </source>
</evidence>
<dbReference type="PANTHER" id="PTHR11058:SF9">
    <property type="entry name" value="NADH-UBIQUINONE OXIDOREDUCTASE CHAIN 3"/>
    <property type="match status" value="1"/>
</dbReference>
<dbReference type="InterPro" id="IPR038430">
    <property type="entry name" value="NDAH_ubi_oxred_su3_sf"/>
</dbReference>
<feature type="transmembrane region" description="Helical" evidence="7">
    <location>
        <begin position="109"/>
        <end position="130"/>
    </location>
</feature>
<dbReference type="InterPro" id="IPR000440">
    <property type="entry name" value="NADH_UbQ/plastoQ_OxRdtase_su3"/>
</dbReference>
<sequence length="138" mass="15873">MAQWVWFMGNTIFFMKGGRKMSDNFAAVGIALVVAIAINLIMMLMPKLLAPKKPVPEKLTPYEGGNQTIGRTWLGFKSNYFLYALVFTAFDVETVFLFPWALSFRQLGTFAFIEMFVFIVILLVGFWYAWKEGALEWM</sequence>
<dbReference type="PANTHER" id="PTHR11058">
    <property type="entry name" value="NADH-UBIQUINONE OXIDOREDUCTASE CHAIN 3"/>
    <property type="match status" value="1"/>
</dbReference>
<dbReference type="HOGENOM" id="CLU_119549_1_1_9"/>
<evidence type="ECO:0000256" key="4">
    <source>
        <dbReference type="ARBA" id="ARBA00022692"/>
    </source>
</evidence>
<dbReference type="Proteomes" id="UP000004416">
    <property type="component" value="Unassembled WGS sequence"/>
</dbReference>
<dbReference type="HAMAP" id="MF_01394">
    <property type="entry name" value="NDH1_NuoA"/>
    <property type="match status" value="1"/>
</dbReference>
<accession>G9XPT4</accession>
<keyword evidence="5 7" id="KW-1133">Transmembrane helix</keyword>
<comment type="caution">
    <text evidence="9">The sequence shown here is derived from an EMBL/GenBank/DDBJ whole genome shotgun (WGS) entry which is preliminary data.</text>
</comment>
<evidence type="ECO:0000256" key="8">
    <source>
        <dbReference type="RuleBase" id="RU003639"/>
    </source>
</evidence>
<keyword evidence="7 8" id="KW-0874">Quinone</keyword>
<evidence type="ECO:0000313" key="9">
    <source>
        <dbReference type="EMBL" id="EHL06303.1"/>
    </source>
</evidence>
<evidence type="ECO:0000256" key="1">
    <source>
        <dbReference type="ARBA" id="ARBA00004141"/>
    </source>
</evidence>
<feature type="transmembrane region" description="Helical" evidence="7">
    <location>
        <begin position="80"/>
        <end position="102"/>
    </location>
</feature>
<evidence type="ECO:0000256" key="7">
    <source>
        <dbReference type="HAMAP-Rule" id="MF_01394"/>
    </source>
</evidence>
<dbReference type="Gene3D" id="1.20.58.1610">
    <property type="entry name" value="NADH:ubiquinone/plastoquinone oxidoreductase, chain 3"/>
    <property type="match status" value="1"/>
</dbReference>
<dbReference type="EC" id="7.1.1.-" evidence="7"/>
<evidence type="ECO:0000256" key="5">
    <source>
        <dbReference type="ARBA" id="ARBA00022989"/>
    </source>
</evidence>
<protein>
    <recommendedName>
        <fullName evidence="7">NADH-quinone oxidoreductase subunit A</fullName>
        <ecNumber evidence="7">7.1.1.-</ecNumber>
    </recommendedName>
    <alternativeName>
        <fullName evidence="7">NADH dehydrogenase I subunit A</fullName>
    </alternativeName>
    <alternativeName>
        <fullName evidence="7">NDH-1 subunit A</fullName>
    </alternativeName>
    <alternativeName>
        <fullName evidence="7">NUO1</fullName>
    </alternativeName>
</protein>
<comment type="function">
    <text evidence="7">NDH-1 shuttles electrons from NADH, via FMN and iron-sulfur (Fe-S) centers, to quinones in the respiratory chain. The immediate electron acceptor for the enzyme in this species is believed to be a menaquinone. Couples the redox reaction to proton translocation (for every two electrons transferred, four hydrogen ions are translocated across the cytoplasmic membrane), and thus conserves the redox energy in a proton gradient.</text>
</comment>
<comment type="subunit">
    <text evidence="7">NDH-1 is composed of 14 different subunits. Subunits NuoA, H, J, K, L, M, N constitute the membrane sector of the complex.</text>
</comment>
<keyword evidence="7" id="KW-1278">Translocase</keyword>
<name>G9XPT4_DESHA</name>
<dbReference type="GO" id="GO:0005886">
    <property type="term" value="C:plasma membrane"/>
    <property type="evidence" value="ECO:0007669"/>
    <property type="project" value="UniProtKB-SubCell"/>
</dbReference>
<proteinExistence type="inferred from homology"/>
<dbReference type="GO" id="GO:0048038">
    <property type="term" value="F:quinone binding"/>
    <property type="evidence" value="ECO:0007669"/>
    <property type="project" value="UniProtKB-KW"/>
</dbReference>
<reference evidence="9 10" key="1">
    <citation type="submission" date="2011-08" db="EMBL/GenBank/DDBJ databases">
        <authorList>
            <person name="Weinstock G."/>
            <person name="Sodergren E."/>
            <person name="Clifton S."/>
            <person name="Fulton L."/>
            <person name="Fulton B."/>
            <person name="Courtney L."/>
            <person name="Fronick C."/>
            <person name="Harrison M."/>
            <person name="Strong C."/>
            <person name="Farmer C."/>
            <person name="Delahaunty K."/>
            <person name="Markovic C."/>
            <person name="Hall O."/>
            <person name="Minx P."/>
            <person name="Tomlinson C."/>
            <person name="Mitreva M."/>
            <person name="Hou S."/>
            <person name="Chen J."/>
            <person name="Wollam A."/>
            <person name="Pepin K.H."/>
            <person name="Johnson M."/>
            <person name="Bhonagiri V."/>
            <person name="Zhang X."/>
            <person name="Suruliraj S."/>
            <person name="Warren W."/>
            <person name="Chinwalla A."/>
            <person name="Mardis E.R."/>
            <person name="Wilson R.K."/>
        </authorList>
    </citation>
    <scope>NUCLEOTIDE SEQUENCE [LARGE SCALE GENOMIC DNA]</scope>
    <source>
        <strain evidence="9 10">DP7</strain>
    </source>
</reference>